<accession>A0ABY7M0U5</accession>
<feature type="transmembrane region" description="Helical" evidence="7">
    <location>
        <begin position="168"/>
        <end position="191"/>
    </location>
</feature>
<evidence type="ECO:0000256" key="5">
    <source>
        <dbReference type="ARBA" id="ARBA00022989"/>
    </source>
</evidence>
<dbReference type="SUPFAM" id="SSF161098">
    <property type="entry name" value="MetI-like"/>
    <property type="match status" value="1"/>
</dbReference>
<keyword evidence="6 7" id="KW-0472">Membrane</keyword>
<keyword evidence="5 7" id="KW-1133">Transmembrane helix</keyword>
<gene>
    <name evidence="9" type="ORF">O7R10_01910</name>
</gene>
<dbReference type="Proteomes" id="UP001210120">
    <property type="component" value="Chromosome"/>
</dbReference>
<evidence type="ECO:0000259" key="8">
    <source>
        <dbReference type="PROSITE" id="PS50928"/>
    </source>
</evidence>
<keyword evidence="3" id="KW-1003">Cell membrane</keyword>
<feature type="domain" description="ABC transmembrane type-1" evidence="8">
    <location>
        <begin position="95"/>
        <end position="292"/>
    </location>
</feature>
<keyword evidence="2" id="KW-0813">Transport</keyword>
<name>A0ABY7M0U5_9MOLU</name>
<dbReference type="CDD" id="cd06261">
    <property type="entry name" value="TM_PBP2"/>
    <property type="match status" value="1"/>
</dbReference>
<sequence length="307" mass="35582">MSINKIKIKYEKYKNYFFQKFFLFKKINFLNLTKFVFLSCVAIFFAIPFYLMIILSIKSIKDIINENPLSLPKYGYFFSNYKEVFSGQFAFFKYFCNTLRMVFFSTLAGTFCCILTAFALSHLNFRMKNVILILLILSLMIASETLVLSNFRTVANLGWVNTGKNSSIPFGVDLAMILPYLNNTVHTLLLVKTFERVPKELYYTSRVDGANNWYYLWKILIPITKSTIIITIIFRIVAAWNAYAWPELVGAELLTNMLRKKFDIETEISSVNIQMSASVLINLPLFFIFVFFKKYIISGESNSGIKG</sequence>
<dbReference type="PANTHER" id="PTHR43744">
    <property type="entry name" value="ABC TRANSPORTER PERMEASE PROTEIN MG189-RELATED-RELATED"/>
    <property type="match status" value="1"/>
</dbReference>
<comment type="subcellular location">
    <subcellularLocation>
        <location evidence="1">Cell membrane</location>
        <topology evidence="1">Multi-pass membrane protein</topology>
    </subcellularLocation>
</comment>
<keyword evidence="4 7" id="KW-0812">Transmembrane</keyword>
<feature type="transmembrane region" description="Helical" evidence="7">
    <location>
        <begin position="273"/>
        <end position="292"/>
    </location>
</feature>
<feature type="transmembrane region" description="Helical" evidence="7">
    <location>
        <begin position="101"/>
        <end position="123"/>
    </location>
</feature>
<keyword evidence="10" id="KW-1185">Reference proteome</keyword>
<dbReference type="InterPro" id="IPR035906">
    <property type="entry name" value="MetI-like_sf"/>
</dbReference>
<evidence type="ECO:0000256" key="4">
    <source>
        <dbReference type="ARBA" id="ARBA00022692"/>
    </source>
</evidence>
<organism evidence="9 10">
    <name type="scientific">Candidatus Phytoplasma sacchari</name>
    <dbReference type="NCBI Taxonomy" id="2609813"/>
    <lineage>
        <taxon>Bacteria</taxon>
        <taxon>Bacillati</taxon>
        <taxon>Mycoplasmatota</taxon>
        <taxon>Mollicutes</taxon>
        <taxon>Acholeplasmatales</taxon>
        <taxon>Acholeplasmataceae</taxon>
        <taxon>Candidatus Phytoplasma</taxon>
        <taxon>16SrXI (Rice yellow dwarf group)</taxon>
    </lineage>
</organism>
<feature type="transmembrane region" description="Helical" evidence="7">
    <location>
        <begin position="35"/>
        <end position="57"/>
    </location>
</feature>
<evidence type="ECO:0000313" key="9">
    <source>
        <dbReference type="EMBL" id="WBL31346.1"/>
    </source>
</evidence>
<reference evidence="9" key="1">
    <citation type="submission" date="2022-12" db="EMBL/GenBank/DDBJ databases">
        <title>Genomic Characterization of Candidatus Phytoplasma sacchari in China.</title>
        <authorList>
            <person name="Zhang R.-Y."/>
        </authorList>
    </citation>
    <scope>NUCLEOTIDE SEQUENCE [LARGE SCALE GENOMIC DNA]</scope>
    <source>
        <strain evidence="9">SCWL1</strain>
    </source>
</reference>
<proteinExistence type="predicted"/>
<dbReference type="PROSITE" id="PS50928">
    <property type="entry name" value="ABC_TM1"/>
    <property type="match status" value="1"/>
</dbReference>
<evidence type="ECO:0000313" key="10">
    <source>
        <dbReference type="Proteomes" id="UP001210120"/>
    </source>
</evidence>
<feature type="transmembrane region" description="Helical" evidence="7">
    <location>
        <begin position="130"/>
        <end position="148"/>
    </location>
</feature>
<evidence type="ECO:0000256" key="1">
    <source>
        <dbReference type="ARBA" id="ARBA00004651"/>
    </source>
</evidence>
<dbReference type="Gene3D" id="1.10.3720.10">
    <property type="entry name" value="MetI-like"/>
    <property type="match status" value="1"/>
</dbReference>
<evidence type="ECO:0000256" key="6">
    <source>
        <dbReference type="ARBA" id="ARBA00023136"/>
    </source>
</evidence>
<evidence type="ECO:0000256" key="3">
    <source>
        <dbReference type="ARBA" id="ARBA00022475"/>
    </source>
</evidence>
<dbReference type="PANTHER" id="PTHR43744:SF12">
    <property type="entry name" value="ABC TRANSPORTER PERMEASE PROTEIN MG189-RELATED"/>
    <property type="match status" value="1"/>
</dbReference>
<evidence type="ECO:0000256" key="2">
    <source>
        <dbReference type="ARBA" id="ARBA00022448"/>
    </source>
</evidence>
<dbReference type="InterPro" id="IPR000515">
    <property type="entry name" value="MetI-like"/>
</dbReference>
<evidence type="ECO:0000256" key="7">
    <source>
        <dbReference type="SAM" id="Phobius"/>
    </source>
</evidence>
<protein>
    <submittedName>
        <fullName evidence="9">Carbohydrate ABC transporter permease</fullName>
    </submittedName>
</protein>
<dbReference type="EMBL" id="CP115156">
    <property type="protein sequence ID" value="WBL31346.1"/>
    <property type="molecule type" value="Genomic_DNA"/>
</dbReference>
<feature type="transmembrane region" description="Helical" evidence="7">
    <location>
        <begin position="212"/>
        <end position="238"/>
    </location>
</feature>